<dbReference type="Gene3D" id="2.60.40.2610">
    <property type="entry name" value="Outer membrane usher protein FimD, plug domain"/>
    <property type="match status" value="1"/>
</dbReference>
<keyword evidence="4" id="KW-1134">Transmembrane beta strand</keyword>
<evidence type="ECO:0000256" key="3">
    <source>
        <dbReference type="ARBA" id="ARBA00022448"/>
    </source>
</evidence>
<dbReference type="InterPro" id="IPR043142">
    <property type="entry name" value="PapC-like_C_sf"/>
</dbReference>
<evidence type="ECO:0000256" key="2">
    <source>
        <dbReference type="ARBA" id="ARBA00008064"/>
    </source>
</evidence>
<organism evidence="11 12">
    <name type="scientific">Raoultella lignicola</name>
    <dbReference type="NCBI Taxonomy" id="3040939"/>
    <lineage>
        <taxon>Bacteria</taxon>
        <taxon>Pseudomonadati</taxon>
        <taxon>Pseudomonadota</taxon>
        <taxon>Gammaproteobacteria</taxon>
        <taxon>Enterobacterales</taxon>
        <taxon>Enterobacteriaceae</taxon>
        <taxon>Klebsiella/Raoultella group</taxon>
        <taxon>Raoultella</taxon>
    </lineage>
</organism>
<dbReference type="PANTHER" id="PTHR30451:SF20">
    <property type="entry name" value="FIMBRIAE USHER"/>
    <property type="match status" value="1"/>
</dbReference>
<dbReference type="Pfam" id="PF00577">
    <property type="entry name" value="Usher"/>
    <property type="match status" value="1"/>
</dbReference>
<keyword evidence="8" id="KW-0998">Cell outer membrane</keyword>
<dbReference type="Pfam" id="PF13953">
    <property type="entry name" value="PapC_C"/>
    <property type="match status" value="1"/>
</dbReference>
<evidence type="ECO:0000313" key="11">
    <source>
        <dbReference type="EMBL" id="MEL0554865.1"/>
    </source>
</evidence>
<dbReference type="SUPFAM" id="SSF141729">
    <property type="entry name" value="FimD N-terminal domain-like"/>
    <property type="match status" value="1"/>
</dbReference>
<dbReference type="PANTHER" id="PTHR30451">
    <property type="entry name" value="OUTER MEMBRANE USHER PROTEIN"/>
    <property type="match status" value="1"/>
</dbReference>
<comment type="similarity">
    <text evidence="2">Belongs to the fimbrial export usher family.</text>
</comment>
<comment type="subcellular location">
    <subcellularLocation>
        <location evidence="1">Cell outer membrane</location>
        <topology evidence="1">Multi-pass membrane protein</topology>
    </subcellularLocation>
</comment>
<dbReference type="InterPro" id="IPR025949">
    <property type="entry name" value="PapC-like_C"/>
</dbReference>
<keyword evidence="5" id="KW-0812">Transmembrane</keyword>
<dbReference type="Proteomes" id="UP001312893">
    <property type="component" value="Unassembled WGS sequence"/>
</dbReference>
<dbReference type="InterPro" id="IPR025885">
    <property type="entry name" value="PapC_N"/>
</dbReference>
<comment type="caution">
    <text evidence="11">The sequence shown here is derived from an EMBL/GenBank/DDBJ whole genome shotgun (WGS) entry which is preliminary data.</text>
</comment>
<dbReference type="InterPro" id="IPR037224">
    <property type="entry name" value="PapC_N_sf"/>
</dbReference>
<dbReference type="Gene3D" id="3.10.20.410">
    <property type="match status" value="1"/>
</dbReference>
<proteinExistence type="inferred from homology"/>
<feature type="domain" description="PapC-like C-terminal" evidence="9">
    <location>
        <begin position="715"/>
        <end position="779"/>
    </location>
</feature>
<dbReference type="Gene3D" id="2.60.40.2070">
    <property type="match status" value="1"/>
</dbReference>
<name>A0ABU9FF07_9ENTR</name>
<keyword evidence="3" id="KW-0813">Transport</keyword>
<evidence type="ECO:0000256" key="8">
    <source>
        <dbReference type="ARBA" id="ARBA00023237"/>
    </source>
</evidence>
<accession>A0ABU9FF07</accession>
<evidence type="ECO:0000256" key="7">
    <source>
        <dbReference type="ARBA" id="ARBA00023136"/>
    </source>
</evidence>
<protein>
    <submittedName>
        <fullName evidence="11">Fimbria/pilus outer membrane usher protein</fullName>
    </submittedName>
</protein>
<keyword evidence="7" id="KW-0472">Membrane</keyword>
<dbReference type="InterPro" id="IPR042186">
    <property type="entry name" value="FimD_plug_dom"/>
</dbReference>
<sequence length="811" mass="88451">MEFDPSFLNLQNPDQLDLTRFRYGAAAMPGVHETEIWLNGEFFSKENITFRALPDGGTLLCAPESLLRSLPLADDTLKPAETGDCQNLATRLPDATRDYDSGRQRLNLTLPQILVQRTARGTVPYAQWDQGVTAAILGYNLGAWRTSSYGRDYQQAYGLINAGFNLGGWYLRHNGSYSWQEHQSGQYDAINTYLQRDIPFLRGRLLMGESNTQGQLFDTVPFTGVSLTSDDRMLPESLRGYAPEIRGIARTNALVSVSQNGQVIYETTVTPGEFVINDLYPTGYGGSLNVTVKEADGQQQRFEVPYAAVAQLLRPGSWRYSFTAGKLRNDVLNNKPGFGEITWQQGLTNQLTAYTGAQMAPDYYAAQGGLAVGTIIGAVSADATHTNFKAPRGENMQGQSYRLSYSKYIPETGSNFSLATYRFSTQSYLSIQDAMQLRERATTPDRLIRPRNRATLTFNQRLGERLGQVYLSGSVQNYWGREGHDQQYQLGYNISTGKLSWGLSATRGRNSSGKFENTWLLSLNMPLGDNSKRNTPYLRSSLTRDAQGKYGEQLSLFGSAGENQQFSYGVDTSHHSANGNAGTLSGQYRGPWSSLSATASKGRHYISTSLGLNGTLVAHSGGLSATSYTSDTFAIVEAKGAEGAGISSLPGIRVDSRGYALVPNLNPYQFNDVSVDLKGAADGVELSTTRQKVAPYSGAVVKLEYGVRQGNTLILNLTQHNGQPVPFGAQATDSEGTLVGYVGQAGQLYALVGPLQGNITLKWGEGRSEQCQVDYRIPESGTGNVVTQQITAQCRSLVTMVSIPTVLPLEG</sequence>
<keyword evidence="6" id="KW-0732">Signal</keyword>
<evidence type="ECO:0000256" key="5">
    <source>
        <dbReference type="ARBA" id="ARBA00022692"/>
    </source>
</evidence>
<dbReference type="InterPro" id="IPR000015">
    <property type="entry name" value="Fimb_usher"/>
</dbReference>
<dbReference type="Pfam" id="PF13954">
    <property type="entry name" value="PapC_N"/>
    <property type="match status" value="1"/>
</dbReference>
<dbReference type="Gene3D" id="2.60.40.3110">
    <property type="match status" value="1"/>
</dbReference>
<evidence type="ECO:0000313" key="12">
    <source>
        <dbReference type="Proteomes" id="UP001312893"/>
    </source>
</evidence>
<reference evidence="11 12" key="1">
    <citation type="submission" date="2024-04" db="EMBL/GenBank/DDBJ databases">
        <title>Two novel Raoultella species associated with bleeding cankers of broadleaf hosts, Raoultella scottia sp. nov. and Raoultella lignicola sp. nov.</title>
        <authorList>
            <person name="Brady C.L."/>
        </authorList>
    </citation>
    <scope>NUCLEOTIDE SEQUENCE [LARGE SCALE GENOMIC DNA]</scope>
    <source>
        <strain evidence="11 12">TW_WC1a.1</strain>
    </source>
</reference>
<feature type="domain" description="PapC N-terminal" evidence="10">
    <location>
        <begin position="2"/>
        <end position="141"/>
    </location>
</feature>
<evidence type="ECO:0000259" key="10">
    <source>
        <dbReference type="Pfam" id="PF13954"/>
    </source>
</evidence>
<evidence type="ECO:0000256" key="1">
    <source>
        <dbReference type="ARBA" id="ARBA00004571"/>
    </source>
</evidence>
<gene>
    <name evidence="11" type="ORF">QFI96_024605</name>
</gene>
<evidence type="ECO:0000256" key="4">
    <source>
        <dbReference type="ARBA" id="ARBA00022452"/>
    </source>
</evidence>
<evidence type="ECO:0000259" key="9">
    <source>
        <dbReference type="Pfam" id="PF13953"/>
    </source>
</evidence>
<dbReference type="RefSeq" id="WP_331851632.1">
    <property type="nucleotide sequence ID" value="NZ_JARXNK020000106.1"/>
</dbReference>
<evidence type="ECO:0000256" key="6">
    <source>
        <dbReference type="ARBA" id="ARBA00022729"/>
    </source>
</evidence>
<dbReference type="EMBL" id="JARXNK020000106">
    <property type="protein sequence ID" value="MEL0554865.1"/>
    <property type="molecule type" value="Genomic_DNA"/>
</dbReference>
<keyword evidence="12" id="KW-1185">Reference proteome</keyword>